<proteinExistence type="predicted"/>
<organism evidence="3">
    <name type="scientific">Enterobius vermicularis</name>
    <name type="common">Human pinworm</name>
    <dbReference type="NCBI Taxonomy" id="51028"/>
    <lineage>
        <taxon>Eukaryota</taxon>
        <taxon>Metazoa</taxon>
        <taxon>Ecdysozoa</taxon>
        <taxon>Nematoda</taxon>
        <taxon>Chromadorea</taxon>
        <taxon>Rhabditida</taxon>
        <taxon>Spirurina</taxon>
        <taxon>Oxyuridomorpha</taxon>
        <taxon>Oxyuroidea</taxon>
        <taxon>Oxyuridae</taxon>
        <taxon>Enterobius</taxon>
    </lineage>
</organism>
<evidence type="ECO:0000313" key="2">
    <source>
        <dbReference type="Proteomes" id="UP000274131"/>
    </source>
</evidence>
<name>A0A0N4VQK0_ENTVE</name>
<protein>
    <submittedName>
        <fullName evidence="3">RNA-binding protein 24-like</fullName>
    </submittedName>
</protein>
<accession>A0A0N4VQK0</accession>
<dbReference type="EMBL" id="UXUI01014675">
    <property type="protein sequence ID" value="VDD97695.1"/>
    <property type="molecule type" value="Genomic_DNA"/>
</dbReference>
<reference evidence="3" key="1">
    <citation type="submission" date="2017-02" db="UniProtKB">
        <authorList>
            <consortium name="WormBaseParasite"/>
        </authorList>
    </citation>
    <scope>IDENTIFICATION</scope>
</reference>
<dbReference type="WBParaSite" id="EVEC_0001330101-mRNA-1">
    <property type="protein sequence ID" value="EVEC_0001330101-mRNA-1"/>
    <property type="gene ID" value="EVEC_0001330101"/>
</dbReference>
<gene>
    <name evidence="1" type="ORF">EVEC_LOCUS12446</name>
</gene>
<dbReference type="STRING" id="51028.A0A0N4VQK0"/>
<dbReference type="AlphaFoldDB" id="A0A0N4VQK0"/>
<evidence type="ECO:0000313" key="1">
    <source>
        <dbReference type="EMBL" id="VDD97695.1"/>
    </source>
</evidence>
<sequence length="96" mass="9867">QTTTPASVGVQPVTSTQPQQSFIDYATLAAVAAAGGQNAFALHPTVSNASSTGLEQYNYSPYGVVPASSYAAQLSAAQSQLVAVTQQQAALEHQRV</sequence>
<keyword evidence="2" id="KW-1185">Reference proteome</keyword>
<reference evidence="1 2" key="2">
    <citation type="submission" date="2018-10" db="EMBL/GenBank/DDBJ databases">
        <authorList>
            <consortium name="Pathogen Informatics"/>
        </authorList>
    </citation>
    <scope>NUCLEOTIDE SEQUENCE [LARGE SCALE GENOMIC DNA]</scope>
</reference>
<evidence type="ECO:0000313" key="3">
    <source>
        <dbReference type="WBParaSite" id="EVEC_0001330101-mRNA-1"/>
    </source>
</evidence>
<dbReference type="Proteomes" id="UP000274131">
    <property type="component" value="Unassembled WGS sequence"/>
</dbReference>